<accession>A0A812NP83</accession>
<dbReference type="Proteomes" id="UP000604046">
    <property type="component" value="Unassembled WGS sequence"/>
</dbReference>
<dbReference type="InterPro" id="IPR043136">
    <property type="entry name" value="B30.2/SPRY_sf"/>
</dbReference>
<comment type="caution">
    <text evidence="2">The sequence shown here is derived from an EMBL/GenBank/DDBJ whole genome shotgun (WGS) entry which is preliminary data.</text>
</comment>
<evidence type="ECO:0000313" key="2">
    <source>
        <dbReference type="EMBL" id="CAE7316515.1"/>
    </source>
</evidence>
<evidence type="ECO:0000313" key="3">
    <source>
        <dbReference type="Proteomes" id="UP000604046"/>
    </source>
</evidence>
<organism evidence="2 3">
    <name type="scientific">Symbiodinium natans</name>
    <dbReference type="NCBI Taxonomy" id="878477"/>
    <lineage>
        <taxon>Eukaryota</taxon>
        <taxon>Sar</taxon>
        <taxon>Alveolata</taxon>
        <taxon>Dinophyceae</taxon>
        <taxon>Suessiales</taxon>
        <taxon>Symbiodiniaceae</taxon>
        <taxon>Symbiodinium</taxon>
    </lineage>
</organism>
<dbReference type="AlphaFoldDB" id="A0A812NP83"/>
<reference evidence="2" key="1">
    <citation type="submission" date="2021-02" db="EMBL/GenBank/DDBJ databases">
        <authorList>
            <person name="Dougan E. K."/>
            <person name="Rhodes N."/>
            <person name="Thang M."/>
            <person name="Chan C."/>
        </authorList>
    </citation>
    <scope>NUCLEOTIDE SEQUENCE</scope>
</reference>
<evidence type="ECO:0000259" key="1">
    <source>
        <dbReference type="Pfam" id="PF07177"/>
    </source>
</evidence>
<dbReference type="OrthoDB" id="446511at2759"/>
<keyword evidence="3" id="KW-1185">Reference proteome</keyword>
<feature type="domain" description="NHR" evidence="1">
    <location>
        <begin position="132"/>
        <end position="258"/>
    </location>
</feature>
<dbReference type="Gene3D" id="2.60.120.920">
    <property type="match status" value="1"/>
</dbReference>
<dbReference type="InterPro" id="IPR006573">
    <property type="entry name" value="NHR_dom"/>
</dbReference>
<dbReference type="Pfam" id="PF07177">
    <property type="entry name" value="Neuralized"/>
    <property type="match status" value="1"/>
</dbReference>
<protein>
    <recommendedName>
        <fullName evidence="1">NHR domain-containing protein</fullName>
    </recommendedName>
</protein>
<proteinExistence type="predicted"/>
<dbReference type="EMBL" id="CAJNDS010002085">
    <property type="protein sequence ID" value="CAE7316515.1"/>
    <property type="molecule type" value="Genomic_DNA"/>
</dbReference>
<sequence length="281" mass="30517">MVITVLRGLTGEPLATLQLDGTFSIERLESELVSVAPLPSQSRYKFASEAGEMLRPVVQLRQLGEGRDLTLQSFVVPKIWGFAQAENSFSRSITFQPSELDSGCMVRAFCSEDARGGMAISAEAIPWRSGRAAFAVEILGMGTRGHEGLEIGITHRAPETFRAHPGYAVLSQPSWVSSDAGCLWQNGSKHYDLPGWATTTPFRLTAGDVVHFSLMANGDIEVHVNGRIQAEWPRTAHGAPEYPKPVYALVGLRAPLTGVALKLTDEAPAEFRPEELAADDK</sequence>
<name>A0A812NP83_9DINO</name>
<gene>
    <name evidence="2" type="ORF">SNAT2548_LOCUS16603</name>
</gene>